<proteinExistence type="inferred from homology"/>
<dbReference type="PANTHER" id="PTHR33909">
    <property type="entry name" value="SEC TRANSLOCON ACCESSORY COMPLEX SUBUNIT YAJC"/>
    <property type="match status" value="1"/>
</dbReference>
<reference evidence="11 12" key="1">
    <citation type="submission" date="2016-06" db="EMBL/GenBank/DDBJ databases">
        <title>Complete genome sequence of a saline-alkali tolerant type strain Dietzia timorensis ID05-A0528T.</title>
        <authorList>
            <person name="Wu X."/>
        </authorList>
    </citation>
    <scope>NUCLEOTIDE SEQUENCE [LARGE SCALE GENOMIC DNA]</scope>
    <source>
        <strain evidence="11 12">ID05-A0528</strain>
    </source>
</reference>
<organism evidence="11 12">
    <name type="scientific">Dietzia timorensis</name>
    <dbReference type="NCBI Taxonomy" id="499555"/>
    <lineage>
        <taxon>Bacteria</taxon>
        <taxon>Bacillati</taxon>
        <taxon>Actinomycetota</taxon>
        <taxon>Actinomycetes</taxon>
        <taxon>Mycobacteriales</taxon>
        <taxon>Dietziaceae</taxon>
        <taxon>Dietzia</taxon>
    </lineage>
</organism>
<evidence type="ECO:0000313" key="11">
    <source>
        <dbReference type="EMBL" id="ANI92527.1"/>
    </source>
</evidence>
<keyword evidence="3" id="KW-0813">Transport</keyword>
<dbReference type="Pfam" id="PF02699">
    <property type="entry name" value="YajC"/>
    <property type="match status" value="1"/>
</dbReference>
<comment type="subcellular location">
    <subcellularLocation>
        <location evidence="1">Cell membrane</location>
        <topology evidence="1">Single-pass membrane protein</topology>
    </subcellularLocation>
</comment>
<dbReference type="OrthoDB" id="2200301at2"/>
<dbReference type="NCBIfam" id="TIGR00739">
    <property type="entry name" value="yajC"/>
    <property type="match status" value="1"/>
</dbReference>
<evidence type="ECO:0000256" key="7">
    <source>
        <dbReference type="ARBA" id="ARBA00022989"/>
    </source>
</evidence>
<keyword evidence="12" id="KW-1185">Reference proteome</keyword>
<gene>
    <name evidence="11" type="ORF">BJL86_1751</name>
</gene>
<dbReference type="EMBL" id="CP015961">
    <property type="protein sequence ID" value="ANI92527.1"/>
    <property type="molecule type" value="Genomic_DNA"/>
</dbReference>
<evidence type="ECO:0000256" key="4">
    <source>
        <dbReference type="ARBA" id="ARBA00022475"/>
    </source>
</evidence>
<evidence type="ECO:0000256" key="2">
    <source>
        <dbReference type="ARBA" id="ARBA00006742"/>
    </source>
</evidence>
<dbReference type="Proteomes" id="UP000186104">
    <property type="component" value="Chromosome"/>
</dbReference>
<dbReference type="InterPro" id="IPR003849">
    <property type="entry name" value="Preprotein_translocase_YajC"/>
</dbReference>
<comment type="similarity">
    <text evidence="2">Belongs to the YajC family.</text>
</comment>
<evidence type="ECO:0000256" key="9">
    <source>
        <dbReference type="ARBA" id="ARBA00023136"/>
    </source>
</evidence>
<keyword evidence="7" id="KW-1133">Transmembrane helix</keyword>
<evidence type="ECO:0000256" key="5">
    <source>
        <dbReference type="ARBA" id="ARBA00022692"/>
    </source>
</evidence>
<keyword evidence="5" id="KW-0812">Transmembrane</keyword>
<name>A0A173LMK8_9ACTN</name>
<dbReference type="AlphaFoldDB" id="A0A173LMK8"/>
<protein>
    <submittedName>
        <fullName evidence="11">Uncharacterized protein</fullName>
    </submittedName>
</protein>
<feature type="region of interest" description="Disordered" evidence="10">
    <location>
        <begin position="76"/>
        <end position="112"/>
    </location>
</feature>
<evidence type="ECO:0000256" key="1">
    <source>
        <dbReference type="ARBA" id="ARBA00004162"/>
    </source>
</evidence>
<sequence length="112" mass="12351">MELLLPLLIVVLFGLMVMQMVRQRKTMKQVQELQNDLQPGDLVMTTAGLHAKVVSTSEATLDLEIAPGVVSTWDRRVIRERLTPQEPTAAQDLGTTESPENPDSPTGPDSEK</sequence>
<evidence type="ECO:0000256" key="6">
    <source>
        <dbReference type="ARBA" id="ARBA00022927"/>
    </source>
</evidence>
<dbReference type="GO" id="GO:0015031">
    <property type="term" value="P:protein transport"/>
    <property type="evidence" value="ECO:0007669"/>
    <property type="project" value="UniProtKB-KW"/>
</dbReference>
<keyword evidence="4" id="KW-1003">Cell membrane</keyword>
<dbReference type="RefSeq" id="WP_067470991.1">
    <property type="nucleotide sequence ID" value="NZ_CP015961.1"/>
</dbReference>
<evidence type="ECO:0000256" key="8">
    <source>
        <dbReference type="ARBA" id="ARBA00023010"/>
    </source>
</evidence>
<evidence type="ECO:0000256" key="3">
    <source>
        <dbReference type="ARBA" id="ARBA00022448"/>
    </source>
</evidence>
<dbReference type="KEGG" id="dtm:BJL86_1751"/>
<evidence type="ECO:0000256" key="10">
    <source>
        <dbReference type="SAM" id="MobiDB-lite"/>
    </source>
</evidence>
<accession>A0A173LMK8</accession>
<evidence type="ECO:0000313" key="12">
    <source>
        <dbReference type="Proteomes" id="UP000186104"/>
    </source>
</evidence>
<keyword evidence="9" id="KW-0472">Membrane</keyword>
<dbReference type="SMART" id="SM01323">
    <property type="entry name" value="YajC"/>
    <property type="match status" value="1"/>
</dbReference>
<dbReference type="PANTHER" id="PTHR33909:SF1">
    <property type="entry name" value="SEC TRANSLOCON ACCESSORY COMPLEX SUBUNIT YAJC"/>
    <property type="match status" value="1"/>
</dbReference>
<keyword evidence="8" id="KW-0811">Translocation</keyword>
<keyword evidence="6" id="KW-0653">Protein transport</keyword>
<feature type="compositionally biased region" description="Polar residues" evidence="10">
    <location>
        <begin position="85"/>
        <end position="104"/>
    </location>
</feature>
<dbReference type="GO" id="GO:0005886">
    <property type="term" value="C:plasma membrane"/>
    <property type="evidence" value="ECO:0007669"/>
    <property type="project" value="UniProtKB-SubCell"/>
</dbReference>
<dbReference type="STRING" id="499555.BJL86_1751"/>